<evidence type="ECO:0000256" key="1">
    <source>
        <dbReference type="ARBA" id="ARBA00001931"/>
    </source>
</evidence>
<dbReference type="SUPFAM" id="SSF50998">
    <property type="entry name" value="Quinoprotein alcohol dehydrogenase-like"/>
    <property type="match status" value="1"/>
</dbReference>
<dbReference type="PANTHER" id="PTHR32303">
    <property type="entry name" value="QUINOPROTEIN ALCOHOL DEHYDROGENASE (CYTOCHROME C)"/>
    <property type="match status" value="1"/>
</dbReference>
<comment type="similarity">
    <text evidence="2">Belongs to the bacterial PQQ dehydrogenase family.</text>
</comment>
<proteinExistence type="inferred from homology"/>
<dbReference type="Pfam" id="PF01011">
    <property type="entry name" value="PQQ"/>
    <property type="match status" value="1"/>
</dbReference>
<gene>
    <name evidence="6" type="ORF">HRJ53_25520</name>
</gene>
<evidence type="ECO:0000313" key="7">
    <source>
        <dbReference type="Proteomes" id="UP000567293"/>
    </source>
</evidence>
<name>A0A7V8NVM5_9BACT</name>
<evidence type="ECO:0000313" key="6">
    <source>
        <dbReference type="EMBL" id="MBA0088359.1"/>
    </source>
</evidence>
<dbReference type="SMART" id="SM00564">
    <property type="entry name" value="PQQ"/>
    <property type="match status" value="4"/>
</dbReference>
<evidence type="ECO:0000256" key="4">
    <source>
        <dbReference type="SAM" id="SignalP"/>
    </source>
</evidence>
<comment type="cofactor">
    <cofactor evidence="1">
        <name>pyrroloquinoline quinone</name>
        <dbReference type="ChEBI" id="CHEBI:58442"/>
    </cofactor>
</comment>
<dbReference type="InterPro" id="IPR018391">
    <property type="entry name" value="PQQ_b-propeller_rpt"/>
</dbReference>
<accession>A0A7V8NVM5</accession>
<dbReference type="InterPro" id="IPR002372">
    <property type="entry name" value="PQQ_rpt_dom"/>
</dbReference>
<sequence>MKHHAIILALTAISSLSLFAQNTCPQNAGLGDWSTRPNWNGWGASITNTRFQSAEGAQLAPEAVSRLKLKWAFGFPGAKAVYGQPTVAGGRVFVGVDTGSVYSIDASTGCMYWMYKAAAAVRSAISVGPGRTPGEHLAYFGDLAGNAYALNAATGEQVWKTQVEIHPAARITGAPQLYQNRLYIPVASLEEANALDPAYQCCTFRGSVVAVDALTGRQIWKTYVIPDPPKPVGRNVKGTQQFTPSGGGVWNSPTVDPAHRALYVGTGDAYTSPAYKTTDAILALDMDNGKVLWSVQDLAGDAWVVSCIKERNAPENCPKDAGPDFDFGASPILRPLPSGKTILVAAQKSGIIW</sequence>
<organism evidence="6 7">
    <name type="scientific">Candidatus Acidiferrum panamense</name>
    <dbReference type="NCBI Taxonomy" id="2741543"/>
    <lineage>
        <taxon>Bacteria</taxon>
        <taxon>Pseudomonadati</taxon>
        <taxon>Acidobacteriota</taxon>
        <taxon>Terriglobia</taxon>
        <taxon>Candidatus Acidiferrales</taxon>
        <taxon>Candidatus Acidiferrum</taxon>
    </lineage>
</organism>
<comment type="caution">
    <text evidence="6">The sequence shown here is derived from an EMBL/GenBank/DDBJ whole genome shotgun (WGS) entry which is preliminary data.</text>
</comment>
<dbReference type="InterPro" id="IPR011047">
    <property type="entry name" value="Quinoprotein_ADH-like_sf"/>
</dbReference>
<protein>
    <submittedName>
        <fullName evidence="6">PQQ-binding-like beta-propeller repeat protein</fullName>
    </submittedName>
</protein>
<evidence type="ECO:0000256" key="3">
    <source>
        <dbReference type="ARBA" id="ARBA00023002"/>
    </source>
</evidence>
<feature type="chain" id="PRO_5031237632" evidence="4">
    <location>
        <begin position="21"/>
        <end position="353"/>
    </location>
</feature>
<evidence type="ECO:0000256" key="2">
    <source>
        <dbReference type="ARBA" id="ARBA00008156"/>
    </source>
</evidence>
<dbReference type="PANTHER" id="PTHR32303:SF10">
    <property type="entry name" value="OUTER MEMBRANE PROTEIN ASSEMBLY FACTOR BAMB"/>
    <property type="match status" value="1"/>
</dbReference>
<feature type="domain" description="Pyrrolo-quinoline quinone repeat" evidence="5">
    <location>
        <begin position="39"/>
        <end position="303"/>
    </location>
</feature>
<dbReference type="Gene3D" id="2.140.10.10">
    <property type="entry name" value="Quinoprotein alcohol dehydrogenase-like superfamily"/>
    <property type="match status" value="1"/>
</dbReference>
<dbReference type="GO" id="GO:0016491">
    <property type="term" value="F:oxidoreductase activity"/>
    <property type="evidence" value="ECO:0007669"/>
    <property type="project" value="UniProtKB-KW"/>
</dbReference>
<keyword evidence="3" id="KW-0560">Oxidoreductase</keyword>
<keyword evidence="4" id="KW-0732">Signal</keyword>
<keyword evidence="7" id="KW-1185">Reference proteome</keyword>
<dbReference type="EMBL" id="JACDQQ010002462">
    <property type="protein sequence ID" value="MBA0088359.1"/>
    <property type="molecule type" value="Genomic_DNA"/>
</dbReference>
<dbReference type="AlphaFoldDB" id="A0A7V8NVM5"/>
<feature type="signal peptide" evidence="4">
    <location>
        <begin position="1"/>
        <end position="20"/>
    </location>
</feature>
<dbReference type="Proteomes" id="UP000567293">
    <property type="component" value="Unassembled WGS sequence"/>
</dbReference>
<reference evidence="6" key="1">
    <citation type="submission" date="2020-06" db="EMBL/GenBank/DDBJ databases">
        <title>Legume-microbial interactions unlock mineral nutrients during tropical forest succession.</title>
        <authorList>
            <person name="Epihov D.Z."/>
        </authorList>
    </citation>
    <scope>NUCLEOTIDE SEQUENCE [LARGE SCALE GENOMIC DNA]</scope>
    <source>
        <strain evidence="6">Pan2503</strain>
    </source>
</reference>
<evidence type="ECO:0000259" key="5">
    <source>
        <dbReference type="Pfam" id="PF01011"/>
    </source>
</evidence>
<feature type="non-terminal residue" evidence="6">
    <location>
        <position position="353"/>
    </location>
</feature>